<dbReference type="PANTHER" id="PTHR15157">
    <property type="entry name" value="UV RADIATION RESISTANCE-ASSOCIATED GENE PROTEIN"/>
    <property type="match status" value="1"/>
</dbReference>
<dbReference type="GO" id="GO:0000149">
    <property type="term" value="F:SNARE binding"/>
    <property type="evidence" value="ECO:0007669"/>
    <property type="project" value="TreeGrafter"/>
</dbReference>
<gene>
    <name evidence="2" type="ORF">BRENAR_LOCUS2954</name>
</gene>
<accession>A0A448YMR3</accession>
<dbReference type="InParanoid" id="A0A448YMR3"/>
<organism evidence="2 3">
    <name type="scientific">Brettanomyces naardenensis</name>
    <name type="common">Yeast</name>
    <dbReference type="NCBI Taxonomy" id="13370"/>
    <lineage>
        <taxon>Eukaryota</taxon>
        <taxon>Fungi</taxon>
        <taxon>Dikarya</taxon>
        <taxon>Ascomycota</taxon>
        <taxon>Saccharomycotina</taxon>
        <taxon>Pichiomycetes</taxon>
        <taxon>Pichiales</taxon>
        <taxon>Pichiaceae</taxon>
        <taxon>Brettanomyces</taxon>
    </lineage>
</organism>
<keyword evidence="1" id="KW-0175">Coiled coil</keyword>
<dbReference type="GO" id="GO:0000323">
    <property type="term" value="C:lytic vacuole"/>
    <property type="evidence" value="ECO:0007669"/>
    <property type="project" value="TreeGrafter"/>
</dbReference>
<dbReference type="STRING" id="13370.A0A448YMR3"/>
<dbReference type="GO" id="GO:0035493">
    <property type="term" value="P:SNARE complex assembly"/>
    <property type="evidence" value="ECO:0007669"/>
    <property type="project" value="TreeGrafter"/>
</dbReference>
<keyword evidence="3" id="KW-1185">Reference proteome</keyword>
<evidence type="ECO:0000256" key="1">
    <source>
        <dbReference type="ARBA" id="ARBA00023054"/>
    </source>
</evidence>
<protein>
    <submittedName>
        <fullName evidence="2">DEKNAAC103250</fullName>
    </submittedName>
</protein>
<dbReference type="OrthoDB" id="72772at2759"/>
<dbReference type="AlphaFoldDB" id="A0A448YMR3"/>
<dbReference type="GO" id="GO:0005768">
    <property type="term" value="C:endosome"/>
    <property type="evidence" value="ECO:0007669"/>
    <property type="project" value="TreeGrafter"/>
</dbReference>
<dbReference type="EMBL" id="CAACVR010000021">
    <property type="protein sequence ID" value="VEU22222.1"/>
    <property type="molecule type" value="Genomic_DNA"/>
</dbReference>
<dbReference type="PANTHER" id="PTHR15157:SF5">
    <property type="entry name" value="UV RADIATION RESISTANCE-ASSOCIATED GENE PROTEIN"/>
    <property type="match status" value="1"/>
</dbReference>
<reference evidence="2 3" key="1">
    <citation type="submission" date="2018-12" db="EMBL/GenBank/DDBJ databases">
        <authorList>
            <person name="Tiukova I."/>
            <person name="Dainat J."/>
        </authorList>
    </citation>
    <scope>NUCLEOTIDE SEQUENCE [LARGE SCALE GENOMIC DNA]</scope>
</reference>
<proteinExistence type="predicted"/>
<dbReference type="Proteomes" id="UP000290900">
    <property type="component" value="Unassembled WGS sequence"/>
</dbReference>
<name>A0A448YMR3_BRENA</name>
<sequence length="498" mass="57966">MQEVSRPTFFDSFYTLNRFMNTQNPFYISSVFKKRVSIQEDLDFDSVNEKSSTLNLFIRLNGVWQLLCQYHVKLSLLVNIGDNLEEIHEHLKDQANFLIIRLADGCYYALPDTNLSPYWILTLQEQHKQNVLNRISTLYHSRQRTCSYDQIMKLDNLSTCIRDLLVIKKDLEDRIHEALQSGMHTATEPQMKESSARNAHIKRMADAQRFRKFQLTRSIEHNRALQDAKQNTIRSLKSLPESMQERDQFGPIKDDLADHIVKLDQVNVGLNLEKSRIAKDLLFIFPIESTGIRKSSSKYNFQLFGYKFPSTSSMSQLVKLLNKLSRTQMARLNALIGYMVLILIKLSGYLRIPLRFPARFLGSNSYIHDPISHILTRNRLYPLFVTQNSTLILRFSYGLILLTKDLNQLFEYENLYKVDDFNLLVNFKIFLTCLTSYDGRSDNIRDLISESAVSDDVGTSFKPGSPSQIMRDSINETLKSEERTNHIRKHLLEQSDYK</sequence>
<evidence type="ECO:0000313" key="3">
    <source>
        <dbReference type="Proteomes" id="UP000290900"/>
    </source>
</evidence>
<evidence type="ECO:0000313" key="2">
    <source>
        <dbReference type="EMBL" id="VEU22222.1"/>
    </source>
</evidence>